<dbReference type="GO" id="GO:0004803">
    <property type="term" value="F:transposase activity"/>
    <property type="evidence" value="ECO:0007669"/>
    <property type="project" value="InterPro"/>
</dbReference>
<keyword evidence="6" id="KW-0233">DNA recombination</keyword>
<dbReference type="PROSITE" id="PS50966">
    <property type="entry name" value="ZF_SWIM"/>
    <property type="match status" value="1"/>
</dbReference>
<sequence length="248" mass="29009">MIISDRHLGINAAMEKVYPNVSHGYCVFHMAQNIKKDYKKKDVSLLFKQAWKAYWKSEFKEAMLEMTKVNRVTFEELMNVGLERWSRAYSPVRRYRLMTSSISELMNSCLVHARQMPITTMIEFIRDMLQKWFYKSWTKARKTRTQLTPWSTKLIKERNIDSEKYMVHPIDSVNFKVKDGNKDGLVNLSENTCSCSKFEVDKLPCRHALAATRYAKKPLPDYCGDCYKTTSWVKAYAGSIFPVGHPND</sequence>
<evidence type="ECO:0000259" key="8">
    <source>
        <dbReference type="PROSITE" id="PS50966"/>
    </source>
</evidence>
<dbReference type="InterPro" id="IPR006564">
    <property type="entry name" value="Znf_PMZ"/>
</dbReference>
<dbReference type="InterPro" id="IPR007527">
    <property type="entry name" value="Znf_SWIM"/>
</dbReference>
<evidence type="ECO:0000256" key="2">
    <source>
        <dbReference type="ARBA" id="ARBA00022723"/>
    </source>
</evidence>
<dbReference type="PANTHER" id="PTHR31973:SF195">
    <property type="entry name" value="MUDR FAMILY TRANSPOSASE"/>
    <property type="match status" value="1"/>
</dbReference>
<dbReference type="Pfam" id="PF00872">
    <property type="entry name" value="Transposase_mut"/>
    <property type="match status" value="1"/>
</dbReference>
<reference evidence="9" key="1">
    <citation type="journal article" date="2023" name="Plant J.">
        <title>Genome sequences and population genomics provide insights into the demographic history, inbreeding, and mutation load of two 'living fossil' tree species of Dipteronia.</title>
        <authorList>
            <person name="Feng Y."/>
            <person name="Comes H.P."/>
            <person name="Chen J."/>
            <person name="Zhu S."/>
            <person name="Lu R."/>
            <person name="Zhang X."/>
            <person name="Li P."/>
            <person name="Qiu J."/>
            <person name="Olsen K.M."/>
            <person name="Qiu Y."/>
        </authorList>
    </citation>
    <scope>NUCLEOTIDE SEQUENCE</scope>
    <source>
        <strain evidence="9">KIB01</strain>
    </source>
</reference>
<keyword evidence="10" id="KW-1185">Reference proteome</keyword>
<evidence type="ECO:0000313" key="9">
    <source>
        <dbReference type="EMBL" id="KAK2652592.1"/>
    </source>
</evidence>
<keyword evidence="2" id="KW-0479">Metal-binding</keyword>
<dbReference type="Proteomes" id="UP001280121">
    <property type="component" value="Unassembled WGS sequence"/>
</dbReference>
<dbReference type="GO" id="GO:0003677">
    <property type="term" value="F:DNA binding"/>
    <property type="evidence" value="ECO:0007669"/>
    <property type="project" value="UniProtKB-KW"/>
</dbReference>
<accession>A0AAD9X4H3</accession>
<evidence type="ECO:0000256" key="3">
    <source>
        <dbReference type="ARBA" id="ARBA00022771"/>
    </source>
</evidence>
<evidence type="ECO:0000256" key="1">
    <source>
        <dbReference type="ARBA" id="ARBA00022578"/>
    </source>
</evidence>
<comment type="caution">
    <text evidence="9">The sequence shown here is derived from an EMBL/GenBank/DDBJ whole genome shotgun (WGS) entry which is preliminary data.</text>
</comment>
<evidence type="ECO:0000256" key="5">
    <source>
        <dbReference type="ARBA" id="ARBA00023125"/>
    </source>
</evidence>
<keyword evidence="4" id="KW-0862">Zinc</keyword>
<dbReference type="AlphaFoldDB" id="A0AAD9X4H3"/>
<keyword evidence="5" id="KW-0238">DNA-binding</keyword>
<protein>
    <recommendedName>
        <fullName evidence="8">SWIM-type domain-containing protein</fullName>
    </recommendedName>
</protein>
<evidence type="ECO:0000256" key="4">
    <source>
        <dbReference type="ARBA" id="ARBA00022833"/>
    </source>
</evidence>
<organism evidence="9 10">
    <name type="scientific">Dipteronia dyeriana</name>
    <dbReference type="NCBI Taxonomy" id="168575"/>
    <lineage>
        <taxon>Eukaryota</taxon>
        <taxon>Viridiplantae</taxon>
        <taxon>Streptophyta</taxon>
        <taxon>Embryophyta</taxon>
        <taxon>Tracheophyta</taxon>
        <taxon>Spermatophyta</taxon>
        <taxon>Magnoliopsida</taxon>
        <taxon>eudicotyledons</taxon>
        <taxon>Gunneridae</taxon>
        <taxon>Pentapetalae</taxon>
        <taxon>rosids</taxon>
        <taxon>malvids</taxon>
        <taxon>Sapindales</taxon>
        <taxon>Sapindaceae</taxon>
        <taxon>Hippocastanoideae</taxon>
        <taxon>Acereae</taxon>
        <taxon>Dipteronia</taxon>
    </lineage>
</organism>
<gene>
    <name evidence="9" type="ORF">Ddye_012448</name>
</gene>
<dbReference type="Pfam" id="PF04434">
    <property type="entry name" value="SWIM"/>
    <property type="match status" value="1"/>
</dbReference>
<keyword evidence="3 7" id="KW-0863">Zinc-finger</keyword>
<dbReference type="GO" id="GO:0006313">
    <property type="term" value="P:DNA transposition"/>
    <property type="evidence" value="ECO:0007669"/>
    <property type="project" value="InterPro"/>
</dbReference>
<dbReference type="PANTHER" id="PTHR31973">
    <property type="entry name" value="POLYPROTEIN, PUTATIVE-RELATED"/>
    <property type="match status" value="1"/>
</dbReference>
<proteinExistence type="predicted"/>
<dbReference type="GO" id="GO:0008270">
    <property type="term" value="F:zinc ion binding"/>
    <property type="evidence" value="ECO:0007669"/>
    <property type="project" value="UniProtKB-KW"/>
</dbReference>
<feature type="domain" description="SWIM-type" evidence="8">
    <location>
        <begin position="175"/>
        <end position="216"/>
    </location>
</feature>
<keyword evidence="1" id="KW-0815">Transposition</keyword>
<evidence type="ECO:0000256" key="6">
    <source>
        <dbReference type="ARBA" id="ARBA00023172"/>
    </source>
</evidence>
<name>A0AAD9X4H3_9ROSI</name>
<dbReference type="InterPro" id="IPR001207">
    <property type="entry name" value="Transposase_mutator"/>
</dbReference>
<dbReference type="EMBL" id="JANJYI010000004">
    <property type="protein sequence ID" value="KAK2652592.1"/>
    <property type="molecule type" value="Genomic_DNA"/>
</dbReference>
<dbReference type="SMART" id="SM00575">
    <property type="entry name" value="ZnF_PMZ"/>
    <property type="match status" value="1"/>
</dbReference>
<evidence type="ECO:0000256" key="7">
    <source>
        <dbReference type="PROSITE-ProRule" id="PRU00325"/>
    </source>
</evidence>
<evidence type="ECO:0000313" key="10">
    <source>
        <dbReference type="Proteomes" id="UP001280121"/>
    </source>
</evidence>